<evidence type="ECO:0000256" key="2">
    <source>
        <dbReference type="ARBA" id="ARBA00008417"/>
    </source>
</evidence>
<name>A0A379Z9W8_9GAMM</name>
<dbReference type="InterPro" id="IPR051327">
    <property type="entry name" value="MATE_MepA_subfamily"/>
</dbReference>
<keyword evidence="7 10" id="KW-1133">Transmembrane helix</keyword>
<dbReference type="AlphaFoldDB" id="A0A379Z9W8"/>
<evidence type="ECO:0000256" key="5">
    <source>
        <dbReference type="ARBA" id="ARBA00022475"/>
    </source>
</evidence>
<comment type="subcellular location">
    <subcellularLocation>
        <location evidence="1">Cell inner membrane</location>
        <topology evidence="1">Multi-pass membrane protein</topology>
    </subcellularLocation>
</comment>
<keyword evidence="5" id="KW-1003">Cell membrane</keyword>
<keyword evidence="8 10" id="KW-0472">Membrane</keyword>
<keyword evidence="9" id="KW-0046">Antibiotic resistance</keyword>
<keyword evidence="6 10" id="KW-0812">Transmembrane</keyword>
<feature type="transmembrane region" description="Helical" evidence="10">
    <location>
        <begin position="96"/>
        <end position="118"/>
    </location>
</feature>
<dbReference type="EMBL" id="UGYO01000001">
    <property type="protein sequence ID" value="SUI57991.1"/>
    <property type="molecule type" value="Genomic_DNA"/>
</dbReference>
<feature type="transmembrane region" description="Helical" evidence="10">
    <location>
        <begin position="54"/>
        <end position="75"/>
    </location>
</feature>
<dbReference type="NCBIfam" id="NF007130">
    <property type="entry name" value="PRK09575.1"/>
    <property type="match status" value="1"/>
</dbReference>
<dbReference type="GO" id="GO:0042910">
    <property type="term" value="F:xenobiotic transmembrane transporter activity"/>
    <property type="evidence" value="ECO:0007669"/>
    <property type="project" value="InterPro"/>
</dbReference>
<feature type="transmembrane region" description="Helical" evidence="10">
    <location>
        <begin position="419"/>
        <end position="439"/>
    </location>
</feature>
<evidence type="ECO:0000256" key="10">
    <source>
        <dbReference type="SAM" id="Phobius"/>
    </source>
</evidence>
<feature type="transmembrane region" description="Helical" evidence="10">
    <location>
        <begin position="273"/>
        <end position="292"/>
    </location>
</feature>
<evidence type="ECO:0000256" key="7">
    <source>
        <dbReference type="ARBA" id="ARBA00022989"/>
    </source>
</evidence>
<keyword evidence="12" id="KW-1185">Reference proteome</keyword>
<feature type="transmembrane region" description="Helical" evidence="10">
    <location>
        <begin position="199"/>
        <end position="218"/>
    </location>
</feature>
<evidence type="ECO:0000256" key="9">
    <source>
        <dbReference type="ARBA" id="ARBA00023251"/>
    </source>
</evidence>
<feature type="transmembrane region" description="Helical" evidence="10">
    <location>
        <begin position="392"/>
        <end position="413"/>
    </location>
</feature>
<feature type="transmembrane region" description="Helical" evidence="10">
    <location>
        <begin position="22"/>
        <end position="48"/>
    </location>
</feature>
<dbReference type="GO" id="GO:0015297">
    <property type="term" value="F:antiporter activity"/>
    <property type="evidence" value="ECO:0007669"/>
    <property type="project" value="InterPro"/>
</dbReference>
<evidence type="ECO:0000256" key="4">
    <source>
        <dbReference type="ARBA" id="ARBA00022448"/>
    </source>
</evidence>
<dbReference type="InterPro" id="IPR045070">
    <property type="entry name" value="MATE_MepA-like"/>
</dbReference>
<dbReference type="InterPro" id="IPR002528">
    <property type="entry name" value="MATE_fam"/>
</dbReference>
<dbReference type="PIRSF" id="PIRSF006603">
    <property type="entry name" value="DinF"/>
    <property type="match status" value="1"/>
</dbReference>
<organism evidence="11 12">
    <name type="scientific">Shewanella algae</name>
    <dbReference type="NCBI Taxonomy" id="38313"/>
    <lineage>
        <taxon>Bacteria</taxon>
        <taxon>Pseudomonadati</taxon>
        <taxon>Pseudomonadota</taxon>
        <taxon>Gammaproteobacteria</taxon>
        <taxon>Alteromonadales</taxon>
        <taxon>Shewanellaceae</taxon>
        <taxon>Shewanella</taxon>
    </lineage>
</organism>
<dbReference type="GO" id="GO:0046677">
    <property type="term" value="P:response to antibiotic"/>
    <property type="evidence" value="ECO:0007669"/>
    <property type="project" value="UniProtKB-KW"/>
</dbReference>
<evidence type="ECO:0000256" key="1">
    <source>
        <dbReference type="ARBA" id="ARBA00004429"/>
    </source>
</evidence>
<dbReference type="RefSeq" id="WP_115389422.1">
    <property type="nucleotide sequence ID" value="NZ_CP055159.1"/>
</dbReference>
<dbReference type="CDD" id="cd13143">
    <property type="entry name" value="MATE_MepA_like"/>
    <property type="match status" value="1"/>
</dbReference>
<reference evidence="11 12" key="1">
    <citation type="submission" date="2018-06" db="EMBL/GenBank/DDBJ databases">
        <authorList>
            <consortium name="Pathogen Informatics"/>
            <person name="Doyle S."/>
        </authorList>
    </citation>
    <scope>NUCLEOTIDE SEQUENCE [LARGE SCALE GENOMIC DNA]</scope>
    <source>
        <strain evidence="11 12">NCTC10738</strain>
    </source>
</reference>
<proteinExistence type="inferred from homology"/>
<feature type="transmembrane region" description="Helical" evidence="10">
    <location>
        <begin position="172"/>
        <end position="193"/>
    </location>
</feature>
<dbReference type="Pfam" id="PF01554">
    <property type="entry name" value="MatE"/>
    <property type="match status" value="2"/>
</dbReference>
<gene>
    <name evidence="11" type="primary">mepA_2</name>
    <name evidence="11" type="ORF">NCTC10738_01351</name>
</gene>
<dbReference type="InterPro" id="IPR048279">
    <property type="entry name" value="MdtK-like"/>
</dbReference>
<evidence type="ECO:0000313" key="11">
    <source>
        <dbReference type="EMBL" id="SUI57991.1"/>
    </source>
</evidence>
<feature type="transmembrane region" description="Helical" evidence="10">
    <location>
        <begin position="238"/>
        <end position="261"/>
    </location>
</feature>
<keyword evidence="4" id="KW-0813">Transport</keyword>
<feature type="transmembrane region" description="Helical" evidence="10">
    <location>
        <begin position="363"/>
        <end position="385"/>
    </location>
</feature>
<protein>
    <recommendedName>
        <fullName evidence="3">Multidrug export protein MepA</fullName>
    </recommendedName>
</protein>
<dbReference type="Proteomes" id="UP000254069">
    <property type="component" value="Unassembled WGS sequence"/>
</dbReference>
<dbReference type="PANTHER" id="PTHR43823:SF3">
    <property type="entry name" value="MULTIDRUG EXPORT PROTEIN MEPA"/>
    <property type="match status" value="1"/>
</dbReference>
<evidence type="ECO:0000256" key="8">
    <source>
        <dbReference type="ARBA" id="ARBA00023136"/>
    </source>
</evidence>
<evidence type="ECO:0000313" key="12">
    <source>
        <dbReference type="Proteomes" id="UP000254069"/>
    </source>
</evidence>
<sequence>MSTGISQQTLSHNQLRRTFWRYTIPAIAAMLVSGLYQISAGIFVGHYVGFQGLAAINMAWPIVFVLSGLGLMVGMGGGSHISIARGAGQQTQANRALLASIWLIVLLALVAFMALQCLSEPLMQLQGATEATLQLGQGYIAVFQWGAAITIASTALPMLIRNDDSPRVATALLVMGALGNILLDYLFVAVLGLGLNGAAYGTIIAQTAVCLGAGYYLCSSHSGFKPRLKDALPRAGEFARIVQLGASALLMYLYTSFMVAAHNHQFMQYGTTLSVSAFAIVGYLMTLYYLLAEGIAEGVQPPVSYFHGARQPGNIIAIVKLGAKVTLLFGLSWLALLNLFPETMIGLFADNNPLLTQEARTGIRIHLAAIWLEGLIVLAAMYFMAIGKGGMALAISLTNMLIQLPFLYLLPLFLGETGVWLAMPLSNLMLALLVLPRFWRHLHARSHLADGTRQAPDGTLAKHPAV</sequence>
<dbReference type="GO" id="GO:0005886">
    <property type="term" value="C:plasma membrane"/>
    <property type="evidence" value="ECO:0007669"/>
    <property type="project" value="UniProtKB-SubCell"/>
</dbReference>
<evidence type="ECO:0000256" key="3">
    <source>
        <dbReference type="ARBA" id="ARBA00022106"/>
    </source>
</evidence>
<dbReference type="PANTHER" id="PTHR43823">
    <property type="entry name" value="SPORULATION PROTEIN YKVU"/>
    <property type="match status" value="1"/>
</dbReference>
<accession>A0A379Z9W8</accession>
<feature type="transmembrane region" description="Helical" evidence="10">
    <location>
        <begin position="138"/>
        <end position="160"/>
    </location>
</feature>
<comment type="similarity">
    <text evidence="2">Belongs to the multi antimicrobial extrusion (MATE) (TC 2.A.66.1) family. MepA subfamily.</text>
</comment>
<evidence type="ECO:0000256" key="6">
    <source>
        <dbReference type="ARBA" id="ARBA00022692"/>
    </source>
</evidence>